<evidence type="ECO:0000259" key="1">
    <source>
        <dbReference type="Pfam" id="PF04986"/>
    </source>
</evidence>
<dbReference type="PANTHER" id="PTHR37023">
    <property type="entry name" value="TRANSPOSASE"/>
    <property type="match status" value="1"/>
</dbReference>
<protein>
    <submittedName>
        <fullName evidence="3">Putative transposase</fullName>
    </submittedName>
</protein>
<feature type="domain" description="Transposase IS801/IS1294" evidence="1">
    <location>
        <begin position="139"/>
        <end position="323"/>
    </location>
</feature>
<dbReference type="AlphaFoldDB" id="A0A5C6DLG1"/>
<proteinExistence type="predicted"/>
<dbReference type="GO" id="GO:0004803">
    <property type="term" value="F:transposase activity"/>
    <property type="evidence" value="ECO:0007669"/>
    <property type="project" value="InterPro"/>
</dbReference>
<dbReference type="RefSeq" id="WP_146602052.1">
    <property type="nucleotide sequence ID" value="NZ_SJPY01000008.1"/>
</dbReference>
<evidence type="ECO:0000259" key="2">
    <source>
        <dbReference type="Pfam" id="PF14319"/>
    </source>
</evidence>
<dbReference type="Pfam" id="PF14319">
    <property type="entry name" value="Zn_Tnp_IS91"/>
    <property type="match status" value="1"/>
</dbReference>
<comment type="caution">
    <text evidence="3">The sequence shown here is derived from an EMBL/GenBank/DDBJ whole genome shotgun (WGS) entry which is preliminary data.</text>
</comment>
<dbReference type="OrthoDB" id="246527at2"/>
<feature type="domain" description="Transposase zinc-binding" evidence="2">
    <location>
        <begin position="9"/>
        <end position="96"/>
    </location>
</feature>
<dbReference type="GO" id="GO:0006313">
    <property type="term" value="P:DNA transposition"/>
    <property type="evidence" value="ECO:0007669"/>
    <property type="project" value="InterPro"/>
</dbReference>
<sequence length="401" mass="45301">MGLTIQSLLQQHLDRFSQQHPLSSDMLGAAVRMRDCQTAAMGGHINSCPDGHFHQIAYNSCRHRCCPQCNCLARVRWLEGWKHRLLSCPHYHTIFTTSHDLLPLWRYNKDVFADTLFAAASQTLIELLRDPKYLGATVGLLTALHTWSQTLAEHVHLHVLVSAGGLDDWGCWKEPKKSCLLPRKVLMIKFRGKFRAMLLEKLDRGELVVPPDTSEARLRGLLNKLGRTVWNVKILDRYDHGEGVATYLANYLKGGPIGNRRLLCEREGRVYFRYRAPTQSGSDRNRQSVTSLAVDDFIARLLEHVPPRRFQAVRGYGLYCGNQHSRLDEAHEALGKALGLERPETEVAILSVEKFLESIGREDAGKCPTCGAELVSHGHFEPGRPPPLRVIRLLEQKRGVA</sequence>
<gene>
    <name evidence="3" type="ORF">Q31b_49280</name>
</gene>
<dbReference type="Pfam" id="PF04986">
    <property type="entry name" value="Y2_Tnp"/>
    <property type="match status" value="1"/>
</dbReference>
<dbReference type="EMBL" id="SJPY01000008">
    <property type="protein sequence ID" value="TWU36647.1"/>
    <property type="molecule type" value="Genomic_DNA"/>
</dbReference>
<dbReference type="Proteomes" id="UP000315471">
    <property type="component" value="Unassembled WGS sequence"/>
</dbReference>
<evidence type="ECO:0000313" key="4">
    <source>
        <dbReference type="Proteomes" id="UP000315471"/>
    </source>
</evidence>
<organism evidence="3 4">
    <name type="scientific">Novipirellula aureliae</name>
    <dbReference type="NCBI Taxonomy" id="2527966"/>
    <lineage>
        <taxon>Bacteria</taxon>
        <taxon>Pseudomonadati</taxon>
        <taxon>Planctomycetota</taxon>
        <taxon>Planctomycetia</taxon>
        <taxon>Pirellulales</taxon>
        <taxon>Pirellulaceae</taxon>
        <taxon>Novipirellula</taxon>
    </lineage>
</organism>
<dbReference type="PANTHER" id="PTHR37023:SF1">
    <property type="entry name" value="ISSOD25 TRANSPOSASE TNPA_ISSOD25"/>
    <property type="match status" value="1"/>
</dbReference>
<dbReference type="InterPro" id="IPR026889">
    <property type="entry name" value="Zn_Tnp"/>
</dbReference>
<keyword evidence="4" id="KW-1185">Reference proteome</keyword>
<dbReference type="InterPro" id="IPR007069">
    <property type="entry name" value="Transposase_32"/>
</dbReference>
<accession>A0A5C6DLG1</accession>
<evidence type="ECO:0000313" key="3">
    <source>
        <dbReference type="EMBL" id="TWU36647.1"/>
    </source>
</evidence>
<dbReference type="GO" id="GO:0003677">
    <property type="term" value="F:DNA binding"/>
    <property type="evidence" value="ECO:0007669"/>
    <property type="project" value="InterPro"/>
</dbReference>
<reference evidence="3 4" key="1">
    <citation type="submission" date="2019-02" db="EMBL/GenBank/DDBJ databases">
        <title>Deep-cultivation of Planctomycetes and their phenomic and genomic characterization uncovers novel biology.</title>
        <authorList>
            <person name="Wiegand S."/>
            <person name="Jogler M."/>
            <person name="Boedeker C."/>
            <person name="Pinto D."/>
            <person name="Vollmers J."/>
            <person name="Rivas-Marin E."/>
            <person name="Kohn T."/>
            <person name="Peeters S.H."/>
            <person name="Heuer A."/>
            <person name="Rast P."/>
            <person name="Oberbeckmann S."/>
            <person name="Bunk B."/>
            <person name="Jeske O."/>
            <person name="Meyerdierks A."/>
            <person name="Storesund J.E."/>
            <person name="Kallscheuer N."/>
            <person name="Luecker S."/>
            <person name="Lage O.M."/>
            <person name="Pohl T."/>
            <person name="Merkel B.J."/>
            <person name="Hornburger P."/>
            <person name="Mueller R.-W."/>
            <person name="Bruemmer F."/>
            <person name="Labrenz M."/>
            <person name="Spormann A.M."/>
            <person name="Op Den Camp H."/>
            <person name="Overmann J."/>
            <person name="Amann R."/>
            <person name="Jetten M.S.M."/>
            <person name="Mascher T."/>
            <person name="Medema M.H."/>
            <person name="Devos D.P."/>
            <person name="Kaster A.-K."/>
            <person name="Ovreas L."/>
            <person name="Rohde M."/>
            <person name="Galperin M.Y."/>
            <person name="Jogler C."/>
        </authorList>
    </citation>
    <scope>NUCLEOTIDE SEQUENCE [LARGE SCALE GENOMIC DNA]</scope>
    <source>
        <strain evidence="3 4">Q31b</strain>
    </source>
</reference>
<name>A0A5C6DLG1_9BACT</name>